<keyword evidence="3" id="KW-0804">Transcription</keyword>
<name>A0ABV6N805_9PSEU</name>
<protein>
    <submittedName>
        <fullName evidence="5">MarR family transcriptional regulator</fullName>
    </submittedName>
</protein>
<dbReference type="PANTHER" id="PTHR42756:SF1">
    <property type="entry name" value="TRANSCRIPTIONAL REPRESSOR OF EMRAB OPERON"/>
    <property type="match status" value="1"/>
</dbReference>
<reference evidence="5 6" key="1">
    <citation type="submission" date="2024-09" db="EMBL/GenBank/DDBJ databases">
        <authorList>
            <person name="Sun Q."/>
            <person name="Mori K."/>
        </authorList>
    </citation>
    <scope>NUCLEOTIDE SEQUENCE [LARGE SCALE GENOMIC DNA]</scope>
    <source>
        <strain evidence="5 6">TBRC 1432</strain>
    </source>
</reference>
<keyword evidence="6" id="KW-1185">Reference proteome</keyword>
<dbReference type="Pfam" id="PF01047">
    <property type="entry name" value="MarR"/>
    <property type="match status" value="1"/>
</dbReference>
<evidence type="ECO:0000313" key="6">
    <source>
        <dbReference type="Proteomes" id="UP001589810"/>
    </source>
</evidence>
<evidence type="ECO:0000256" key="2">
    <source>
        <dbReference type="ARBA" id="ARBA00023125"/>
    </source>
</evidence>
<organism evidence="5 6">
    <name type="scientific">Kutzneria chonburiensis</name>
    <dbReference type="NCBI Taxonomy" id="1483604"/>
    <lineage>
        <taxon>Bacteria</taxon>
        <taxon>Bacillati</taxon>
        <taxon>Actinomycetota</taxon>
        <taxon>Actinomycetes</taxon>
        <taxon>Pseudonocardiales</taxon>
        <taxon>Pseudonocardiaceae</taxon>
        <taxon>Kutzneria</taxon>
    </lineage>
</organism>
<keyword evidence="1" id="KW-0805">Transcription regulation</keyword>
<evidence type="ECO:0000256" key="3">
    <source>
        <dbReference type="ARBA" id="ARBA00023163"/>
    </source>
</evidence>
<dbReference type="InterPro" id="IPR036388">
    <property type="entry name" value="WH-like_DNA-bd_sf"/>
</dbReference>
<keyword evidence="2" id="KW-0238">DNA-binding</keyword>
<gene>
    <name evidence="5" type="ORF">ACFFH7_45000</name>
</gene>
<dbReference type="InterPro" id="IPR000835">
    <property type="entry name" value="HTH_MarR-typ"/>
</dbReference>
<dbReference type="Proteomes" id="UP001589810">
    <property type="component" value="Unassembled WGS sequence"/>
</dbReference>
<dbReference type="InterPro" id="IPR036390">
    <property type="entry name" value="WH_DNA-bd_sf"/>
</dbReference>
<dbReference type="PANTHER" id="PTHR42756">
    <property type="entry name" value="TRANSCRIPTIONAL REGULATOR, MARR"/>
    <property type="match status" value="1"/>
</dbReference>
<dbReference type="PROSITE" id="PS50995">
    <property type="entry name" value="HTH_MARR_2"/>
    <property type="match status" value="1"/>
</dbReference>
<dbReference type="EMBL" id="JBHLUD010000019">
    <property type="protein sequence ID" value="MFC0548733.1"/>
    <property type="molecule type" value="Genomic_DNA"/>
</dbReference>
<feature type="domain" description="HTH marR-type" evidence="4">
    <location>
        <begin position="4"/>
        <end position="143"/>
    </location>
</feature>
<dbReference type="Gene3D" id="1.10.10.10">
    <property type="entry name" value="Winged helix-like DNA-binding domain superfamily/Winged helix DNA-binding domain"/>
    <property type="match status" value="1"/>
</dbReference>
<evidence type="ECO:0000259" key="4">
    <source>
        <dbReference type="PROSITE" id="PS50995"/>
    </source>
</evidence>
<evidence type="ECO:0000313" key="5">
    <source>
        <dbReference type="EMBL" id="MFC0548733.1"/>
    </source>
</evidence>
<sequence length="146" mass="16346">MDNRDRLIERIEQADDRFLRLTAGTGAAPLQDTDLTMRQLKVLLILSFQDGLSGQDLARSLDVGLAAVTGITHRLSARGLIRRAVDDHDRRIRRIYLTPKGSATIAVLRDAGRTNKRRLLRKLDAEALRKMAEAMDALNEAAEEEN</sequence>
<proteinExistence type="predicted"/>
<accession>A0ABV6N805</accession>
<evidence type="ECO:0000256" key="1">
    <source>
        <dbReference type="ARBA" id="ARBA00023015"/>
    </source>
</evidence>
<dbReference type="RefSeq" id="WP_273941852.1">
    <property type="nucleotide sequence ID" value="NZ_CP097263.1"/>
</dbReference>
<comment type="caution">
    <text evidence="5">The sequence shown here is derived from an EMBL/GenBank/DDBJ whole genome shotgun (WGS) entry which is preliminary data.</text>
</comment>
<dbReference type="SMART" id="SM00347">
    <property type="entry name" value="HTH_MARR"/>
    <property type="match status" value="1"/>
</dbReference>
<dbReference type="SUPFAM" id="SSF46785">
    <property type="entry name" value="Winged helix' DNA-binding domain"/>
    <property type="match status" value="1"/>
</dbReference>
<dbReference type="PRINTS" id="PR00598">
    <property type="entry name" value="HTHMARR"/>
</dbReference>